<organism evidence="1 2">
    <name type="scientific">Rhizobium loti</name>
    <name type="common">Mesorhizobium loti</name>
    <dbReference type="NCBI Taxonomy" id="381"/>
    <lineage>
        <taxon>Bacteria</taxon>
        <taxon>Pseudomonadati</taxon>
        <taxon>Pseudomonadota</taxon>
        <taxon>Alphaproteobacteria</taxon>
        <taxon>Hyphomicrobiales</taxon>
        <taxon>Phyllobacteriaceae</taxon>
        <taxon>Mesorhizobium</taxon>
    </lineage>
</organism>
<evidence type="ECO:0000313" key="2">
    <source>
        <dbReference type="Proteomes" id="UP000053176"/>
    </source>
</evidence>
<accession>A0A124GGR7</accession>
<gene>
    <name evidence="1" type="ORF">AU467_15730</name>
</gene>
<evidence type="ECO:0000313" key="1">
    <source>
        <dbReference type="EMBL" id="KUM27593.1"/>
    </source>
</evidence>
<reference evidence="1 2" key="1">
    <citation type="submission" date="2015-12" db="EMBL/GenBank/DDBJ databases">
        <title>Draft genome sequence of Mesorhizobium sp. UFLA 01-765, a multitolerant efficient symbiont and plant-growth promoting strain isolated from Zn-mining soil using Leucaena leucocephala as a trap plant.</title>
        <authorList>
            <person name="Rangel W.M."/>
            <person name="Thijs S."/>
            <person name="Longatti S.M."/>
            <person name="Moreira F.M."/>
            <person name="Weyens N."/>
            <person name="Vangronsveld J."/>
            <person name="Van Hamme J.D."/>
            <person name="Bottos E.M."/>
            <person name="Rineau F."/>
        </authorList>
    </citation>
    <scope>NUCLEOTIDE SEQUENCE [LARGE SCALE GENOMIC DNA]</scope>
    <source>
        <strain evidence="1 2">UFLA 01-765</strain>
    </source>
</reference>
<sequence length="115" mass="13521">MWHDQEANSLFGFLGKSLVPYEPAPFLFKYKYETDDGLREGTCQDWEIEATFLRWRRLYGEAETLQKMSDRFGAEYPKKGFVLAMGTHKAYPQWLINGVIRLDHGVEHEIQQSLF</sequence>
<comment type="caution">
    <text evidence="1">The sequence shown here is derived from an EMBL/GenBank/DDBJ whole genome shotgun (WGS) entry which is preliminary data.</text>
</comment>
<protein>
    <submittedName>
        <fullName evidence="1">Uncharacterized protein</fullName>
    </submittedName>
</protein>
<proteinExistence type="predicted"/>
<name>A0A124GGR7_RHILI</name>
<dbReference type="Proteomes" id="UP000053176">
    <property type="component" value="Unassembled WGS sequence"/>
</dbReference>
<dbReference type="EMBL" id="LPWA01000079">
    <property type="protein sequence ID" value="KUM27593.1"/>
    <property type="molecule type" value="Genomic_DNA"/>
</dbReference>
<dbReference type="AlphaFoldDB" id="A0A124GGR7"/>